<feature type="transmembrane region" description="Helical" evidence="1">
    <location>
        <begin position="12"/>
        <end position="30"/>
    </location>
</feature>
<dbReference type="Proteomes" id="UP000292120">
    <property type="component" value="Unassembled WGS sequence"/>
</dbReference>
<feature type="transmembrane region" description="Helical" evidence="1">
    <location>
        <begin position="50"/>
        <end position="70"/>
    </location>
</feature>
<keyword evidence="3" id="KW-1185">Reference proteome</keyword>
<keyword evidence="1" id="KW-1133">Transmembrane helix</keyword>
<dbReference type="EMBL" id="SIXI01000006">
    <property type="protein sequence ID" value="TBO28708.1"/>
    <property type="molecule type" value="Genomic_DNA"/>
</dbReference>
<protein>
    <submittedName>
        <fullName evidence="2">Uncharacterized protein</fullName>
    </submittedName>
</protein>
<dbReference type="OrthoDB" id="6197657at2"/>
<gene>
    <name evidence="2" type="ORF">EYS42_13905</name>
</gene>
<dbReference type="RefSeq" id="WP_130968799.1">
    <property type="nucleotide sequence ID" value="NZ_SIXI01000006.1"/>
</dbReference>
<organism evidence="2 3">
    <name type="scientific">Aquabacterium lacunae</name>
    <dbReference type="NCBI Taxonomy" id="2528630"/>
    <lineage>
        <taxon>Bacteria</taxon>
        <taxon>Pseudomonadati</taxon>
        <taxon>Pseudomonadota</taxon>
        <taxon>Betaproteobacteria</taxon>
        <taxon>Burkholderiales</taxon>
        <taxon>Aquabacterium</taxon>
    </lineage>
</organism>
<reference evidence="2 3" key="1">
    <citation type="submission" date="2019-02" db="EMBL/GenBank/DDBJ databases">
        <title>Aquabacterium sp. strain KMB7.</title>
        <authorList>
            <person name="Chen W.-M."/>
        </authorList>
    </citation>
    <scope>NUCLEOTIDE SEQUENCE [LARGE SCALE GENOMIC DNA]</scope>
    <source>
        <strain evidence="2 3">KMB7</strain>
    </source>
</reference>
<name>A0A4Q9H1V6_9BURK</name>
<evidence type="ECO:0000313" key="3">
    <source>
        <dbReference type="Proteomes" id="UP000292120"/>
    </source>
</evidence>
<keyword evidence="1" id="KW-0472">Membrane</keyword>
<sequence length="87" mass="9860">MTPRTLHVAQILWPAFLVAAVMEMVVFAWVDPGQLRFGRWHPDANTAYSLAFLVFWGLVTVASAISHWLMKQPIDPRDAGLAHRMET</sequence>
<evidence type="ECO:0000256" key="1">
    <source>
        <dbReference type="SAM" id="Phobius"/>
    </source>
</evidence>
<proteinExistence type="predicted"/>
<keyword evidence="1" id="KW-0812">Transmembrane</keyword>
<evidence type="ECO:0000313" key="2">
    <source>
        <dbReference type="EMBL" id="TBO28708.1"/>
    </source>
</evidence>
<accession>A0A4Q9H1V6</accession>
<comment type="caution">
    <text evidence="2">The sequence shown here is derived from an EMBL/GenBank/DDBJ whole genome shotgun (WGS) entry which is preliminary data.</text>
</comment>
<dbReference type="AlphaFoldDB" id="A0A4Q9H1V6"/>